<keyword evidence="6" id="KW-0443">Lipid metabolism</keyword>
<organism evidence="14 15">
    <name type="scientific">Geodia barretti</name>
    <name type="common">Barrett's horny sponge</name>
    <dbReference type="NCBI Taxonomy" id="519541"/>
    <lineage>
        <taxon>Eukaryota</taxon>
        <taxon>Metazoa</taxon>
        <taxon>Porifera</taxon>
        <taxon>Demospongiae</taxon>
        <taxon>Heteroscleromorpha</taxon>
        <taxon>Tetractinellida</taxon>
        <taxon>Astrophorina</taxon>
        <taxon>Geodiidae</taxon>
        <taxon>Geodia</taxon>
    </lineage>
</organism>
<dbReference type="PANTHER" id="PTHR14269">
    <property type="entry name" value="CDP-DIACYLGLYCEROL--GLYCEROL-3-PHOSPHATE 3-PHOSPHATIDYLTRANSFERASE-RELATED"/>
    <property type="match status" value="1"/>
</dbReference>
<comment type="catalytic activity">
    <reaction evidence="11">
        <text>a CDP-1,2-diacyl-sn-glycerol + a 1,2-diacyl-sn-glycero-3-phospho-(1'-sn-glycerol) = a cardiolipin + CMP + H(+)</text>
        <dbReference type="Rhea" id="RHEA:32931"/>
        <dbReference type="ChEBI" id="CHEBI:15378"/>
        <dbReference type="ChEBI" id="CHEBI:58332"/>
        <dbReference type="ChEBI" id="CHEBI:60377"/>
        <dbReference type="ChEBI" id="CHEBI:62237"/>
        <dbReference type="ChEBI" id="CHEBI:64716"/>
        <dbReference type="EC" id="2.7.8.41"/>
    </reaction>
</comment>
<proteinExistence type="predicted"/>
<dbReference type="GO" id="GO:0005739">
    <property type="term" value="C:mitochondrion"/>
    <property type="evidence" value="ECO:0007669"/>
    <property type="project" value="TreeGrafter"/>
</dbReference>
<reference evidence="14" key="1">
    <citation type="submission" date="2023-03" db="EMBL/GenBank/DDBJ databases">
        <authorList>
            <person name="Steffen K."/>
            <person name="Cardenas P."/>
        </authorList>
    </citation>
    <scope>NUCLEOTIDE SEQUENCE</scope>
</reference>
<evidence type="ECO:0000313" key="15">
    <source>
        <dbReference type="Proteomes" id="UP001174909"/>
    </source>
</evidence>
<dbReference type="GO" id="GO:0016020">
    <property type="term" value="C:membrane"/>
    <property type="evidence" value="ECO:0007669"/>
    <property type="project" value="UniProtKB-SubCell"/>
</dbReference>
<feature type="transmembrane region" description="Helical" evidence="13">
    <location>
        <begin position="115"/>
        <end position="138"/>
    </location>
</feature>
<evidence type="ECO:0000256" key="5">
    <source>
        <dbReference type="ARBA" id="ARBA00022989"/>
    </source>
</evidence>
<dbReference type="AlphaFoldDB" id="A0AA35TW12"/>
<comment type="caution">
    <text evidence="14">The sequence shown here is derived from an EMBL/GenBank/DDBJ whole genome shotgun (WGS) entry which is preliminary data.</text>
</comment>
<dbReference type="InterPro" id="IPR050324">
    <property type="entry name" value="CDP-alcohol_PTase-I"/>
</dbReference>
<keyword evidence="4 13" id="KW-0812">Transmembrane</keyword>
<evidence type="ECO:0000256" key="13">
    <source>
        <dbReference type="SAM" id="Phobius"/>
    </source>
</evidence>
<evidence type="ECO:0000256" key="2">
    <source>
        <dbReference type="ARBA" id="ARBA00022516"/>
    </source>
</evidence>
<dbReference type="GO" id="GO:0032049">
    <property type="term" value="P:cardiolipin biosynthetic process"/>
    <property type="evidence" value="ECO:0007669"/>
    <property type="project" value="TreeGrafter"/>
</dbReference>
<sequence length="171" mass="18767">MDDSQRSFSVENSPVSNSGLPGEFIRSGRERKRGRGEWSVSHHWLQVLQESYLMAFGLLAVAAVSDVVDGQIARHYPGQSSMLGSVLDPLADKCLLSILCITLTVQGLIPCEDILRKGVLFVVCVCLPFSVPLTVVILSRDAVLIGASFYLRYTTLPPPVCDYVRHEAFLA</sequence>
<dbReference type="Gene3D" id="1.20.120.1760">
    <property type="match status" value="1"/>
</dbReference>
<dbReference type="PANTHER" id="PTHR14269:SF60">
    <property type="entry name" value="CARDIOLIPIN SYNTHASE (CMP-FORMING)"/>
    <property type="match status" value="1"/>
</dbReference>
<keyword evidence="5 13" id="KW-1133">Transmembrane helix</keyword>
<keyword evidence="8" id="KW-0594">Phospholipid biosynthesis</keyword>
<evidence type="ECO:0000313" key="14">
    <source>
        <dbReference type="EMBL" id="CAI8055535.1"/>
    </source>
</evidence>
<keyword evidence="2" id="KW-0444">Lipid biosynthesis</keyword>
<evidence type="ECO:0000256" key="4">
    <source>
        <dbReference type="ARBA" id="ARBA00022692"/>
    </source>
</evidence>
<gene>
    <name evidence="14" type="ORF">GBAR_LOCUS30316</name>
</gene>
<accession>A0AA35TW12</accession>
<evidence type="ECO:0000256" key="1">
    <source>
        <dbReference type="ARBA" id="ARBA00004141"/>
    </source>
</evidence>
<dbReference type="GO" id="GO:0043337">
    <property type="term" value="F:cardiolipin synthase (CMP-forming)"/>
    <property type="evidence" value="ECO:0007669"/>
    <property type="project" value="UniProtKB-EC"/>
</dbReference>
<evidence type="ECO:0000256" key="3">
    <source>
        <dbReference type="ARBA" id="ARBA00022679"/>
    </source>
</evidence>
<keyword evidence="3" id="KW-0808">Transferase</keyword>
<evidence type="ECO:0000256" key="12">
    <source>
        <dbReference type="SAM" id="MobiDB-lite"/>
    </source>
</evidence>
<evidence type="ECO:0000256" key="7">
    <source>
        <dbReference type="ARBA" id="ARBA00023136"/>
    </source>
</evidence>
<dbReference type="EC" id="2.7.8.41" evidence="10"/>
<evidence type="ECO:0000256" key="10">
    <source>
        <dbReference type="ARBA" id="ARBA00039001"/>
    </source>
</evidence>
<dbReference type="Proteomes" id="UP001174909">
    <property type="component" value="Unassembled WGS sequence"/>
</dbReference>
<dbReference type="Pfam" id="PF01066">
    <property type="entry name" value="CDP-OH_P_transf"/>
    <property type="match status" value="1"/>
</dbReference>
<evidence type="ECO:0000256" key="8">
    <source>
        <dbReference type="ARBA" id="ARBA00023209"/>
    </source>
</evidence>
<evidence type="ECO:0000256" key="11">
    <source>
        <dbReference type="ARBA" id="ARBA00047433"/>
    </source>
</evidence>
<name>A0AA35TW12_GEOBA</name>
<dbReference type="InterPro" id="IPR043130">
    <property type="entry name" value="CDP-OH_PTrfase_TM_dom"/>
</dbReference>
<keyword evidence="7 13" id="KW-0472">Membrane</keyword>
<feature type="region of interest" description="Disordered" evidence="12">
    <location>
        <begin position="1"/>
        <end position="25"/>
    </location>
</feature>
<keyword evidence="9" id="KW-1208">Phospholipid metabolism</keyword>
<protein>
    <recommendedName>
        <fullName evidence="10">cardiolipin synthase (CMP-forming)</fullName>
        <ecNumber evidence="10">2.7.8.41</ecNumber>
    </recommendedName>
</protein>
<keyword evidence="15" id="KW-1185">Reference proteome</keyword>
<evidence type="ECO:0000256" key="9">
    <source>
        <dbReference type="ARBA" id="ARBA00023264"/>
    </source>
</evidence>
<evidence type="ECO:0000256" key="6">
    <source>
        <dbReference type="ARBA" id="ARBA00023098"/>
    </source>
</evidence>
<feature type="compositionally biased region" description="Polar residues" evidence="12">
    <location>
        <begin position="1"/>
        <end position="19"/>
    </location>
</feature>
<dbReference type="InterPro" id="IPR000462">
    <property type="entry name" value="CDP-OH_P_trans"/>
</dbReference>
<dbReference type="EMBL" id="CASHTH010004284">
    <property type="protein sequence ID" value="CAI8055535.1"/>
    <property type="molecule type" value="Genomic_DNA"/>
</dbReference>
<comment type="subcellular location">
    <subcellularLocation>
        <location evidence="1">Membrane</location>
        <topology evidence="1">Multi-pass membrane protein</topology>
    </subcellularLocation>
</comment>